<organism evidence="2">
    <name type="scientific">Tanacetum cinerariifolium</name>
    <name type="common">Dalmatian daisy</name>
    <name type="synonym">Chrysanthemum cinerariifolium</name>
    <dbReference type="NCBI Taxonomy" id="118510"/>
    <lineage>
        <taxon>Eukaryota</taxon>
        <taxon>Viridiplantae</taxon>
        <taxon>Streptophyta</taxon>
        <taxon>Embryophyta</taxon>
        <taxon>Tracheophyta</taxon>
        <taxon>Spermatophyta</taxon>
        <taxon>Magnoliopsida</taxon>
        <taxon>eudicotyledons</taxon>
        <taxon>Gunneridae</taxon>
        <taxon>Pentapetalae</taxon>
        <taxon>asterids</taxon>
        <taxon>campanulids</taxon>
        <taxon>Asterales</taxon>
        <taxon>Asteraceae</taxon>
        <taxon>Asteroideae</taxon>
        <taxon>Anthemideae</taxon>
        <taxon>Anthemidinae</taxon>
        <taxon>Tanacetum</taxon>
    </lineage>
</organism>
<feature type="region of interest" description="Disordered" evidence="1">
    <location>
        <begin position="1"/>
        <end position="56"/>
    </location>
</feature>
<feature type="compositionally biased region" description="Polar residues" evidence="1">
    <location>
        <begin position="1"/>
        <end position="15"/>
    </location>
</feature>
<gene>
    <name evidence="2" type="ORF">Tci_053784</name>
</gene>
<evidence type="ECO:0000313" key="2">
    <source>
        <dbReference type="EMBL" id="GEU81806.1"/>
    </source>
</evidence>
<protein>
    <submittedName>
        <fullName evidence="2">Uncharacterized protein</fullName>
    </submittedName>
</protein>
<dbReference type="EMBL" id="BKCJ010008358">
    <property type="protein sequence ID" value="GEU81806.1"/>
    <property type="molecule type" value="Genomic_DNA"/>
</dbReference>
<reference evidence="2" key="1">
    <citation type="journal article" date="2019" name="Sci. Rep.">
        <title>Draft genome of Tanacetum cinerariifolium, the natural source of mosquito coil.</title>
        <authorList>
            <person name="Yamashiro T."/>
            <person name="Shiraishi A."/>
            <person name="Satake H."/>
            <person name="Nakayama K."/>
        </authorList>
    </citation>
    <scope>NUCLEOTIDE SEQUENCE</scope>
</reference>
<accession>A0A6L2N6G2</accession>
<name>A0A6L2N6G2_TANCI</name>
<evidence type="ECO:0000256" key="1">
    <source>
        <dbReference type="SAM" id="MobiDB-lite"/>
    </source>
</evidence>
<sequence length="159" mass="18049">IPDESTVISADSNEGTGPKQESEHSEEDKLDDEEKDDKEGDVDDEDDETKSDEEDIYKYKIRVRKDEDKEMNNAEVDDSVKGDEEITNAAKVDTKKTSKAKVDAIKTKLPPTSSILSVYIDDISSWWFCLRIEKEEKREPLACLLGHRENPSGFVMAFD</sequence>
<comment type="caution">
    <text evidence="2">The sequence shown here is derived from an EMBL/GenBank/DDBJ whole genome shotgun (WGS) entry which is preliminary data.</text>
</comment>
<feature type="compositionally biased region" description="Acidic residues" evidence="1">
    <location>
        <begin position="28"/>
        <end position="55"/>
    </location>
</feature>
<proteinExistence type="predicted"/>
<feature type="non-terminal residue" evidence="2">
    <location>
        <position position="1"/>
    </location>
</feature>
<dbReference type="AlphaFoldDB" id="A0A6L2N6G2"/>